<evidence type="ECO:0000256" key="3">
    <source>
        <dbReference type="ARBA" id="ARBA00022692"/>
    </source>
</evidence>
<dbReference type="GO" id="GO:0016020">
    <property type="term" value="C:membrane"/>
    <property type="evidence" value="ECO:0007669"/>
    <property type="project" value="InterPro"/>
</dbReference>
<dbReference type="GO" id="GO:0008146">
    <property type="term" value="F:sulfotransferase activity"/>
    <property type="evidence" value="ECO:0007669"/>
    <property type="project" value="InterPro"/>
</dbReference>
<dbReference type="InterPro" id="IPR027417">
    <property type="entry name" value="P-loop_NTPase"/>
</dbReference>
<evidence type="ECO:0000256" key="5">
    <source>
        <dbReference type="ARBA" id="ARBA00023034"/>
    </source>
</evidence>
<reference evidence="8 9" key="1">
    <citation type="submission" date="2019-12" db="EMBL/GenBank/DDBJ databases">
        <authorList>
            <person name="Li M."/>
        </authorList>
    </citation>
    <scope>NUCLEOTIDE SEQUENCE [LARGE SCALE GENOMIC DNA]</scope>
    <source>
        <strain evidence="8 9">GBMRC 2046</strain>
    </source>
</reference>
<dbReference type="Proteomes" id="UP000433101">
    <property type="component" value="Unassembled WGS sequence"/>
</dbReference>
<evidence type="ECO:0000256" key="2">
    <source>
        <dbReference type="ARBA" id="ARBA00022679"/>
    </source>
</evidence>
<evidence type="ECO:0000256" key="1">
    <source>
        <dbReference type="ARBA" id="ARBA00004323"/>
    </source>
</evidence>
<keyword evidence="2" id="KW-0808">Transferase</keyword>
<name>A0A7X3S9U9_9HYPH</name>
<sequence>MFIISHERKYLYVINPKVASTSIRNRLRELNGFPPLENPRDVMGHKGSGFVLPKHLSEKDFFEICSGRRNYYTFSFVRNPFDRLVSAYTYFQRGVDQPGFNAEKKSIYLRKWDPHRDPKTRAKMGFEEFVEGVCRHQHYMQDQHWRTQCDLLKVKNINYDYVGKMEDFSSDFMKVLKHLDASEEIIARAGDVTNASERRKNDIASFFTDKTADMVREKFKEDFVRFEYSMDFPSLHSIST</sequence>
<evidence type="ECO:0000256" key="4">
    <source>
        <dbReference type="ARBA" id="ARBA00022989"/>
    </source>
</evidence>
<dbReference type="Pfam" id="PF03567">
    <property type="entry name" value="Sulfotransfer_2"/>
    <property type="match status" value="1"/>
</dbReference>
<keyword evidence="6" id="KW-0472">Membrane</keyword>
<protein>
    <recommendedName>
        <fullName evidence="10">Sulfotransferase family protein</fullName>
    </recommendedName>
</protein>
<dbReference type="Gene3D" id="3.40.50.300">
    <property type="entry name" value="P-loop containing nucleotide triphosphate hydrolases"/>
    <property type="match status" value="1"/>
</dbReference>
<dbReference type="InterPro" id="IPR018011">
    <property type="entry name" value="Carb_sulfotrans_8-10"/>
</dbReference>
<dbReference type="PANTHER" id="PTHR12137:SF54">
    <property type="entry name" value="CARBOHYDRATE SULFOTRANSFERASE"/>
    <property type="match status" value="1"/>
</dbReference>
<dbReference type="SUPFAM" id="SSF52540">
    <property type="entry name" value="P-loop containing nucleoside triphosphate hydrolases"/>
    <property type="match status" value="1"/>
</dbReference>
<comment type="subcellular location">
    <subcellularLocation>
        <location evidence="1">Golgi apparatus membrane</location>
        <topology evidence="1">Single-pass type II membrane protein</topology>
    </subcellularLocation>
</comment>
<dbReference type="EMBL" id="WUMV01000009">
    <property type="protein sequence ID" value="MXN67232.1"/>
    <property type="molecule type" value="Genomic_DNA"/>
</dbReference>
<evidence type="ECO:0008006" key="10">
    <source>
        <dbReference type="Google" id="ProtNLM"/>
    </source>
</evidence>
<accession>A0A7X3S9U9</accession>
<dbReference type="InterPro" id="IPR005331">
    <property type="entry name" value="Sulfotransferase"/>
</dbReference>
<dbReference type="GO" id="GO:0016051">
    <property type="term" value="P:carbohydrate biosynthetic process"/>
    <property type="evidence" value="ECO:0007669"/>
    <property type="project" value="InterPro"/>
</dbReference>
<evidence type="ECO:0000313" key="9">
    <source>
        <dbReference type="Proteomes" id="UP000433101"/>
    </source>
</evidence>
<keyword evidence="9" id="KW-1185">Reference proteome</keyword>
<organism evidence="8 9">
    <name type="scientific">Stappia sediminis</name>
    <dbReference type="NCBI Taxonomy" id="2692190"/>
    <lineage>
        <taxon>Bacteria</taxon>
        <taxon>Pseudomonadati</taxon>
        <taxon>Pseudomonadota</taxon>
        <taxon>Alphaproteobacteria</taxon>
        <taxon>Hyphomicrobiales</taxon>
        <taxon>Stappiaceae</taxon>
        <taxon>Stappia</taxon>
    </lineage>
</organism>
<dbReference type="AlphaFoldDB" id="A0A7X3S9U9"/>
<dbReference type="RefSeq" id="WP_160777463.1">
    <property type="nucleotide sequence ID" value="NZ_WUMV01000009.1"/>
</dbReference>
<keyword evidence="3" id="KW-0812">Transmembrane</keyword>
<keyword evidence="5" id="KW-0333">Golgi apparatus</keyword>
<keyword evidence="7" id="KW-0325">Glycoprotein</keyword>
<gene>
    <name evidence="8" type="ORF">GR183_20180</name>
</gene>
<dbReference type="PANTHER" id="PTHR12137">
    <property type="entry name" value="CARBOHYDRATE SULFOTRANSFERASE"/>
    <property type="match status" value="1"/>
</dbReference>
<proteinExistence type="predicted"/>
<evidence type="ECO:0000256" key="6">
    <source>
        <dbReference type="ARBA" id="ARBA00023136"/>
    </source>
</evidence>
<evidence type="ECO:0000313" key="8">
    <source>
        <dbReference type="EMBL" id="MXN67232.1"/>
    </source>
</evidence>
<evidence type="ECO:0000256" key="7">
    <source>
        <dbReference type="ARBA" id="ARBA00023180"/>
    </source>
</evidence>
<keyword evidence="4" id="KW-1133">Transmembrane helix</keyword>
<comment type="caution">
    <text evidence="8">The sequence shown here is derived from an EMBL/GenBank/DDBJ whole genome shotgun (WGS) entry which is preliminary data.</text>
</comment>